<dbReference type="AlphaFoldDB" id="A0A084W7P6"/>
<feature type="region of interest" description="Disordered" evidence="1">
    <location>
        <begin position="1"/>
        <end position="73"/>
    </location>
</feature>
<sequence length="73" mass="8227">MPRFARRLLDPFRKRGGIGGVKSLDHHHHHHHYLRLAPNKHSEGNDGQKRTERDEEGNILARPSGSGDGTVCL</sequence>
<feature type="compositionally biased region" description="Basic residues" evidence="1">
    <location>
        <begin position="25"/>
        <end position="34"/>
    </location>
</feature>
<proteinExistence type="predicted"/>
<dbReference type="Proteomes" id="UP000030765">
    <property type="component" value="Unassembled WGS sequence"/>
</dbReference>
<evidence type="ECO:0000313" key="2">
    <source>
        <dbReference type="EMBL" id="KFB46240.1"/>
    </source>
</evidence>
<protein>
    <submittedName>
        <fullName evidence="2 3">Uncharacterized protein</fullName>
    </submittedName>
</protein>
<gene>
    <name evidence="2" type="ORF">ZHAS_00014128</name>
</gene>
<dbReference type="EMBL" id="KE525315">
    <property type="protein sequence ID" value="KFB46240.1"/>
    <property type="molecule type" value="Genomic_DNA"/>
</dbReference>
<keyword evidence="4" id="KW-1185">Reference proteome</keyword>
<dbReference type="EMBL" id="ATLV01021270">
    <property type="status" value="NOT_ANNOTATED_CDS"/>
    <property type="molecule type" value="Genomic_DNA"/>
</dbReference>
<evidence type="ECO:0000313" key="4">
    <source>
        <dbReference type="Proteomes" id="UP000030765"/>
    </source>
</evidence>
<feature type="compositionally biased region" description="Basic and acidic residues" evidence="1">
    <location>
        <begin position="40"/>
        <end position="53"/>
    </location>
</feature>
<dbReference type="EnsemblMetazoa" id="ASIC014128-RA">
    <property type="protein sequence ID" value="ASIC014128-PA"/>
    <property type="gene ID" value="ASIC014128"/>
</dbReference>
<reference evidence="2 4" key="1">
    <citation type="journal article" date="2014" name="BMC Genomics">
        <title>Genome sequence of Anopheles sinensis provides insight into genetics basis of mosquito competence for malaria parasites.</title>
        <authorList>
            <person name="Zhou D."/>
            <person name="Zhang D."/>
            <person name="Ding G."/>
            <person name="Shi L."/>
            <person name="Hou Q."/>
            <person name="Ye Y."/>
            <person name="Xu Y."/>
            <person name="Zhou H."/>
            <person name="Xiong C."/>
            <person name="Li S."/>
            <person name="Yu J."/>
            <person name="Hong S."/>
            <person name="Yu X."/>
            <person name="Zou P."/>
            <person name="Chen C."/>
            <person name="Chang X."/>
            <person name="Wang W."/>
            <person name="Lv Y."/>
            <person name="Sun Y."/>
            <person name="Ma L."/>
            <person name="Shen B."/>
            <person name="Zhu C."/>
        </authorList>
    </citation>
    <scope>NUCLEOTIDE SEQUENCE [LARGE SCALE GENOMIC DNA]</scope>
</reference>
<evidence type="ECO:0000256" key="1">
    <source>
        <dbReference type="SAM" id="MobiDB-lite"/>
    </source>
</evidence>
<reference evidence="3" key="2">
    <citation type="submission" date="2020-05" db="UniProtKB">
        <authorList>
            <consortium name="EnsemblMetazoa"/>
        </authorList>
    </citation>
    <scope>IDENTIFICATION</scope>
</reference>
<organism evidence="2">
    <name type="scientific">Anopheles sinensis</name>
    <name type="common">Mosquito</name>
    <dbReference type="NCBI Taxonomy" id="74873"/>
    <lineage>
        <taxon>Eukaryota</taxon>
        <taxon>Metazoa</taxon>
        <taxon>Ecdysozoa</taxon>
        <taxon>Arthropoda</taxon>
        <taxon>Hexapoda</taxon>
        <taxon>Insecta</taxon>
        <taxon>Pterygota</taxon>
        <taxon>Neoptera</taxon>
        <taxon>Endopterygota</taxon>
        <taxon>Diptera</taxon>
        <taxon>Nematocera</taxon>
        <taxon>Culicoidea</taxon>
        <taxon>Culicidae</taxon>
        <taxon>Anophelinae</taxon>
        <taxon>Anopheles</taxon>
    </lineage>
</organism>
<dbReference type="VEuPathDB" id="VectorBase:ASIC014128"/>
<name>A0A084W7P6_ANOSI</name>
<evidence type="ECO:0000313" key="3">
    <source>
        <dbReference type="EnsemblMetazoa" id="ASIC014128-PA"/>
    </source>
</evidence>
<accession>A0A084W7P6</accession>